<dbReference type="PANTHER" id="PTHR13593:SF24">
    <property type="entry name" value="PI-PLC X DOMAIN-CONTAINING PROTEIN 1"/>
    <property type="match status" value="1"/>
</dbReference>
<dbReference type="CTD" id="55344"/>
<gene>
    <name evidence="1" type="primary">PLCXD1</name>
</gene>
<dbReference type="GeneID" id="101813318"/>
<dbReference type="CDD" id="cd08616">
    <property type="entry name" value="PI-PLCXD1c"/>
    <property type="match status" value="1"/>
</dbReference>
<dbReference type="GeneTree" id="ENSGT00940000161625"/>
<dbReference type="Gene3D" id="3.20.20.190">
    <property type="entry name" value="Phosphatidylinositol (PI) phosphodiesterase"/>
    <property type="match status" value="1"/>
</dbReference>
<dbReference type="InterPro" id="IPR051057">
    <property type="entry name" value="PI-PLC_domain"/>
</dbReference>
<dbReference type="AlphaFoldDB" id="A0A803V505"/>
<dbReference type="InterPro" id="IPR017946">
    <property type="entry name" value="PLC-like_Pdiesterase_TIM-brl"/>
</dbReference>
<dbReference type="OrthoDB" id="1046782at2759"/>
<dbReference type="PANTHER" id="PTHR13593">
    <property type="match status" value="1"/>
</dbReference>
<dbReference type="RefSeq" id="XP_005037686.1">
    <property type="nucleotide sequence ID" value="XM_005037629.2"/>
</dbReference>
<organism evidence="1 2">
    <name type="scientific">Ficedula albicollis</name>
    <name type="common">Collared flycatcher</name>
    <name type="synonym">Muscicapa albicollis</name>
    <dbReference type="NCBI Taxonomy" id="59894"/>
    <lineage>
        <taxon>Eukaryota</taxon>
        <taxon>Metazoa</taxon>
        <taxon>Chordata</taxon>
        <taxon>Craniata</taxon>
        <taxon>Vertebrata</taxon>
        <taxon>Euteleostomi</taxon>
        <taxon>Archelosauria</taxon>
        <taxon>Archosauria</taxon>
        <taxon>Dinosauria</taxon>
        <taxon>Saurischia</taxon>
        <taxon>Theropoda</taxon>
        <taxon>Coelurosauria</taxon>
        <taxon>Aves</taxon>
        <taxon>Neognathae</taxon>
        <taxon>Neoaves</taxon>
        <taxon>Telluraves</taxon>
        <taxon>Australaves</taxon>
        <taxon>Passeriformes</taxon>
        <taxon>Muscicapidae</taxon>
        <taxon>Ficedula</taxon>
    </lineage>
</organism>
<sequence length="365" mass="42470">MKSAHGRSDSWCEQRERRTPYEVPEHIPMEGPLQTFVHVCHENGQWMSQLPEKLWDIPLYNLALPGSHDTMTYCLDKSSAVSGNESKLVKFLNKCLPCIVHPIIMKWSITQVLTVTEQLEAGVRYLDFRIAHKANDPSMNLYFVHMVYTTVTVQDILWEILRWLETHPQEVVIIACRNFDGLNKRLHNHLVACIKEIFQCKLCPRYVVPTLRTMWHLGHQVIVSYEEEVQLGKHCELWPPIPYWWGNKTSTRALIRYLERMKRMGRPGKFFVAGINLTENLRYILVHPFGSLKKMTLQSLPCLKIWIKQQYPGPKKKCINIIAGDFIGNNDFVKDVIELNTKINPPLHCQSEVEQIAFDSQLPNL</sequence>
<reference evidence="1" key="2">
    <citation type="submission" date="2025-08" db="UniProtKB">
        <authorList>
            <consortium name="Ensembl"/>
        </authorList>
    </citation>
    <scope>IDENTIFICATION</scope>
</reference>
<dbReference type="Pfam" id="PF26146">
    <property type="entry name" value="PI-PLC_X"/>
    <property type="match status" value="1"/>
</dbReference>
<keyword evidence="2" id="KW-1185">Reference proteome</keyword>
<dbReference type="InterPro" id="IPR042158">
    <property type="entry name" value="PLCXD1/2/3"/>
</dbReference>
<reference evidence="1 2" key="1">
    <citation type="journal article" date="2012" name="Nature">
        <title>The genomic landscape of species divergence in Ficedula flycatchers.</title>
        <authorList>
            <person name="Ellegren H."/>
            <person name="Smeds L."/>
            <person name="Burri R."/>
            <person name="Olason P.I."/>
            <person name="Backstrom N."/>
            <person name="Kawakami T."/>
            <person name="Kunstner A."/>
            <person name="Makinen H."/>
            <person name="Nadachowska-Brzyska K."/>
            <person name="Qvarnstrom A."/>
            <person name="Uebbing S."/>
            <person name="Wolf J.B."/>
        </authorList>
    </citation>
    <scope>NUCLEOTIDE SEQUENCE [LARGE SCALE GENOMIC DNA]</scope>
</reference>
<dbReference type="GO" id="GO:0006629">
    <property type="term" value="P:lipid metabolic process"/>
    <property type="evidence" value="ECO:0007669"/>
    <property type="project" value="InterPro"/>
</dbReference>
<evidence type="ECO:0000313" key="1">
    <source>
        <dbReference type="Ensembl" id="ENSFALP00000017811.1"/>
    </source>
</evidence>
<reference evidence="1" key="3">
    <citation type="submission" date="2025-09" db="UniProtKB">
        <authorList>
            <consortium name="Ensembl"/>
        </authorList>
    </citation>
    <scope>IDENTIFICATION</scope>
</reference>
<protein>
    <submittedName>
        <fullName evidence="1">Phosphatidylinositol specific phospholipase C X domain containing 1</fullName>
    </submittedName>
</protein>
<proteinExistence type="predicted"/>
<dbReference type="GO" id="GO:0008081">
    <property type="term" value="F:phosphoric diester hydrolase activity"/>
    <property type="evidence" value="ECO:0007669"/>
    <property type="project" value="InterPro"/>
</dbReference>
<dbReference type="Ensembl" id="ENSFALT00000034459.1">
    <property type="protein sequence ID" value="ENSFALP00000017811.1"/>
    <property type="gene ID" value="ENSFALG00000004126.2"/>
</dbReference>
<dbReference type="SUPFAM" id="SSF51695">
    <property type="entry name" value="PLC-like phosphodiesterases"/>
    <property type="match status" value="1"/>
</dbReference>
<accession>A0A803V505</accession>
<name>A0A803V505_FICAL</name>
<evidence type="ECO:0000313" key="2">
    <source>
        <dbReference type="Proteomes" id="UP000016665"/>
    </source>
</evidence>
<dbReference type="Proteomes" id="UP000016665">
    <property type="component" value="Chromosome 1"/>
</dbReference>
<dbReference type="PROSITE" id="PS50007">
    <property type="entry name" value="PIPLC_X_DOMAIN"/>
    <property type="match status" value="1"/>
</dbReference>
<dbReference type="KEGG" id="fab:101813318"/>